<gene>
    <name evidence="10" type="ORF">K678_11795</name>
</gene>
<comment type="subcellular location">
    <subcellularLocation>
        <location evidence="1">Cell outer membrane</location>
    </subcellularLocation>
</comment>
<keyword evidence="9" id="KW-0732">Signal</keyword>
<feature type="compositionally biased region" description="Basic and acidic residues" evidence="8">
    <location>
        <begin position="468"/>
        <end position="480"/>
    </location>
</feature>
<keyword evidence="6" id="KW-0472">Membrane</keyword>
<evidence type="ECO:0000256" key="2">
    <source>
        <dbReference type="ARBA" id="ARBA00007613"/>
    </source>
</evidence>
<dbReference type="PATRIC" id="fig|1316936.3.peg.2353"/>
<dbReference type="Proteomes" id="UP000015350">
    <property type="component" value="Unassembled WGS sequence"/>
</dbReference>
<reference evidence="10 11" key="1">
    <citation type="submission" date="2013-04" db="EMBL/GenBank/DDBJ databases">
        <authorList>
            <person name="Kuznetsov B."/>
            <person name="Ivanovsky R."/>
        </authorList>
    </citation>
    <scope>NUCLEOTIDE SEQUENCE [LARGE SCALE GENOMIC DNA]</scope>
    <source>
        <strain evidence="10 11">MGU-K5</strain>
    </source>
</reference>
<evidence type="ECO:0000256" key="1">
    <source>
        <dbReference type="ARBA" id="ARBA00004442"/>
    </source>
</evidence>
<dbReference type="EMBL" id="AQPH01000045">
    <property type="protein sequence ID" value="EPY01283.1"/>
    <property type="molecule type" value="Genomic_DNA"/>
</dbReference>
<comment type="similarity">
    <text evidence="2">Belongs to the outer membrane factor (OMF) (TC 1.B.17) family.</text>
</comment>
<keyword evidence="4" id="KW-1134">Transmembrane beta strand</keyword>
<name>S9SB25_MAGFU</name>
<protein>
    <submittedName>
        <fullName evidence="10">Outer membrane protein</fullName>
    </submittedName>
</protein>
<dbReference type="InterPro" id="IPR003423">
    <property type="entry name" value="OMP_efflux"/>
</dbReference>
<dbReference type="Gene3D" id="1.20.1600.10">
    <property type="entry name" value="Outer membrane efflux proteins (OEP)"/>
    <property type="match status" value="1"/>
</dbReference>
<dbReference type="eggNOG" id="COG1538">
    <property type="taxonomic scope" value="Bacteria"/>
</dbReference>
<comment type="caution">
    <text evidence="10">The sequence shown here is derived from an EMBL/GenBank/DDBJ whole genome shotgun (WGS) entry which is preliminary data.</text>
</comment>
<organism evidence="10 11">
    <name type="scientific">Magnetospirillum fulvum MGU-K5</name>
    <dbReference type="NCBI Taxonomy" id="1316936"/>
    <lineage>
        <taxon>Bacteria</taxon>
        <taxon>Pseudomonadati</taxon>
        <taxon>Pseudomonadota</taxon>
        <taxon>Alphaproteobacteria</taxon>
        <taxon>Rhodospirillales</taxon>
        <taxon>Rhodospirillaceae</taxon>
        <taxon>Magnetospirillum</taxon>
    </lineage>
</organism>
<accession>S9SB25</accession>
<dbReference type="RefSeq" id="WP_021132670.1">
    <property type="nucleotide sequence ID" value="NZ_AQPH01000045.1"/>
</dbReference>
<dbReference type="PANTHER" id="PTHR30026:SF22">
    <property type="entry name" value="OUTER MEMBRANE EFFLUX PROTEIN"/>
    <property type="match status" value="1"/>
</dbReference>
<evidence type="ECO:0000256" key="4">
    <source>
        <dbReference type="ARBA" id="ARBA00022452"/>
    </source>
</evidence>
<feature type="region of interest" description="Disordered" evidence="8">
    <location>
        <begin position="434"/>
        <end position="480"/>
    </location>
</feature>
<keyword evidence="5" id="KW-0812">Transmembrane</keyword>
<dbReference type="Pfam" id="PF02321">
    <property type="entry name" value="OEP"/>
    <property type="match status" value="2"/>
</dbReference>
<feature type="signal peptide" evidence="9">
    <location>
        <begin position="1"/>
        <end position="26"/>
    </location>
</feature>
<feature type="chain" id="PRO_5004569426" evidence="9">
    <location>
        <begin position="27"/>
        <end position="480"/>
    </location>
</feature>
<evidence type="ECO:0000256" key="3">
    <source>
        <dbReference type="ARBA" id="ARBA00022448"/>
    </source>
</evidence>
<evidence type="ECO:0000256" key="6">
    <source>
        <dbReference type="ARBA" id="ARBA00023136"/>
    </source>
</evidence>
<sequence length="480" mass="53411">MAIRCSRRAVSVLALFFFAGTPFANAASLEDELQDILANHPQIQAKTKAVNSAKEGIRAARSGYYPTVRVGGDHGNEYIDSPDRRAIQGRAFNDQRQTANLTVTQKIFDGFSTDSAVDAAKISQDISTSDLDATRQTTLLEGVTAYLDILRQTRLVALSRENERKVAEQLNLEDERVRKGSGITSDVLAAKQRLQIAKERRVNFEGGFHTAVARYTQVFGHAPDVAGLTEPPMPLDQIPDRIDDVLAAAEKNNPTLESANRSIALTDERRRGAEAGYWPTLDLVGRSDYENGKNAVIGVRRDWSVLLVANWELFSGFKTNAQVAQASWDHAASRDNRLQTSRKISEAARTAWFKLETARQRLDLLENAANIAEEVWEAQKRKREAGKATVQEVMDEETRINDARINYTSAYFDMYQAAYELLAVMGRLEIDSLKRDKPPAPVDRNAMNSPRRPPASAQVNASNSAMLERVRSLMADRADQ</sequence>
<dbReference type="SUPFAM" id="SSF56954">
    <property type="entry name" value="Outer membrane efflux proteins (OEP)"/>
    <property type="match status" value="1"/>
</dbReference>
<dbReference type="GO" id="GO:0015562">
    <property type="term" value="F:efflux transmembrane transporter activity"/>
    <property type="evidence" value="ECO:0007669"/>
    <property type="project" value="InterPro"/>
</dbReference>
<evidence type="ECO:0000256" key="8">
    <source>
        <dbReference type="SAM" id="MobiDB-lite"/>
    </source>
</evidence>
<evidence type="ECO:0000256" key="9">
    <source>
        <dbReference type="SAM" id="SignalP"/>
    </source>
</evidence>
<keyword evidence="7" id="KW-0998">Cell outer membrane</keyword>
<dbReference type="AlphaFoldDB" id="S9SB25"/>
<dbReference type="OrthoDB" id="9814637at2"/>
<evidence type="ECO:0000313" key="11">
    <source>
        <dbReference type="Proteomes" id="UP000015350"/>
    </source>
</evidence>
<dbReference type="GO" id="GO:0015288">
    <property type="term" value="F:porin activity"/>
    <property type="evidence" value="ECO:0007669"/>
    <property type="project" value="TreeGrafter"/>
</dbReference>
<dbReference type="InterPro" id="IPR010130">
    <property type="entry name" value="T1SS_OMP_TolC"/>
</dbReference>
<dbReference type="InterPro" id="IPR051906">
    <property type="entry name" value="TolC-like"/>
</dbReference>
<dbReference type="GO" id="GO:1990281">
    <property type="term" value="C:efflux pump complex"/>
    <property type="evidence" value="ECO:0007669"/>
    <property type="project" value="TreeGrafter"/>
</dbReference>
<dbReference type="PANTHER" id="PTHR30026">
    <property type="entry name" value="OUTER MEMBRANE PROTEIN TOLC"/>
    <property type="match status" value="1"/>
</dbReference>
<proteinExistence type="inferred from homology"/>
<evidence type="ECO:0000256" key="7">
    <source>
        <dbReference type="ARBA" id="ARBA00023237"/>
    </source>
</evidence>
<keyword evidence="3" id="KW-0813">Transport</keyword>
<dbReference type="STRING" id="1316936.K678_11795"/>
<dbReference type="NCBIfam" id="TIGR01844">
    <property type="entry name" value="type_I_sec_TolC"/>
    <property type="match status" value="1"/>
</dbReference>
<evidence type="ECO:0000256" key="5">
    <source>
        <dbReference type="ARBA" id="ARBA00022692"/>
    </source>
</evidence>
<evidence type="ECO:0000313" key="10">
    <source>
        <dbReference type="EMBL" id="EPY01283.1"/>
    </source>
</evidence>
<dbReference type="GO" id="GO:0009279">
    <property type="term" value="C:cell outer membrane"/>
    <property type="evidence" value="ECO:0007669"/>
    <property type="project" value="UniProtKB-SubCell"/>
</dbReference>